<proteinExistence type="inferred from homology"/>
<dbReference type="InterPro" id="IPR002110">
    <property type="entry name" value="Ankyrin_rpt"/>
</dbReference>
<comment type="similarity">
    <text evidence="3">Belongs to the protein kinase superfamily. TKL Ser/Thr protein kinase family.</text>
</comment>
<dbReference type="Proteomes" id="UP001168821">
    <property type="component" value="Unassembled WGS sequence"/>
</dbReference>
<dbReference type="PROSITE" id="PS50011">
    <property type="entry name" value="PROTEIN_KINASE_DOM"/>
    <property type="match status" value="1"/>
</dbReference>
<gene>
    <name evidence="11" type="ORF">Zmor_005540</name>
</gene>
<dbReference type="GO" id="GO:0005886">
    <property type="term" value="C:plasma membrane"/>
    <property type="evidence" value="ECO:0007669"/>
    <property type="project" value="UniProtKB-SubCell"/>
</dbReference>
<dbReference type="EMBL" id="JALNTZ010000002">
    <property type="protein sequence ID" value="KAJ3661125.1"/>
    <property type="molecule type" value="Genomic_DNA"/>
</dbReference>
<accession>A0AA38IQ18</accession>
<dbReference type="InterPro" id="IPR000719">
    <property type="entry name" value="Prot_kinase_dom"/>
</dbReference>
<keyword evidence="4" id="KW-1003">Cell membrane</keyword>
<feature type="repeat" description="ANK" evidence="9">
    <location>
        <begin position="66"/>
        <end position="98"/>
    </location>
</feature>
<evidence type="ECO:0000256" key="3">
    <source>
        <dbReference type="ARBA" id="ARBA00005843"/>
    </source>
</evidence>
<evidence type="ECO:0000313" key="11">
    <source>
        <dbReference type="EMBL" id="KAJ3661125.1"/>
    </source>
</evidence>
<dbReference type="PANTHER" id="PTHR24171:SF9">
    <property type="entry name" value="ANKYRIN REPEAT DOMAIN-CONTAINING PROTEIN 39"/>
    <property type="match status" value="1"/>
</dbReference>
<dbReference type="GO" id="GO:0030017">
    <property type="term" value="C:sarcomere"/>
    <property type="evidence" value="ECO:0007669"/>
    <property type="project" value="UniProtKB-SubCell"/>
</dbReference>
<dbReference type="GO" id="GO:0005524">
    <property type="term" value="F:ATP binding"/>
    <property type="evidence" value="ECO:0007669"/>
    <property type="project" value="InterPro"/>
</dbReference>
<comment type="subcellular location">
    <subcellularLocation>
        <location evidence="1">Cell membrane</location>
        <topology evidence="1">Peripheral membrane protein</topology>
    </subcellularLocation>
    <subcellularLocation>
        <location evidence="2">Cytoplasm</location>
        <location evidence="2">Myofibril</location>
        <location evidence="2">Sarcomere</location>
    </subcellularLocation>
</comment>
<keyword evidence="12" id="KW-1185">Reference proteome</keyword>
<evidence type="ECO:0000256" key="6">
    <source>
        <dbReference type="ARBA" id="ARBA00022737"/>
    </source>
</evidence>
<dbReference type="Pfam" id="PF00023">
    <property type="entry name" value="Ank"/>
    <property type="match status" value="1"/>
</dbReference>
<feature type="domain" description="Protein kinase" evidence="10">
    <location>
        <begin position="192"/>
        <end position="443"/>
    </location>
</feature>
<dbReference type="GO" id="GO:0007229">
    <property type="term" value="P:integrin-mediated signaling pathway"/>
    <property type="evidence" value="ECO:0007669"/>
    <property type="project" value="UniProtKB-ARBA"/>
</dbReference>
<protein>
    <recommendedName>
        <fullName evidence="10">Protein kinase domain-containing protein</fullName>
    </recommendedName>
</protein>
<feature type="repeat" description="ANK" evidence="9">
    <location>
        <begin position="33"/>
        <end position="65"/>
    </location>
</feature>
<dbReference type="GO" id="GO:0070161">
    <property type="term" value="C:anchoring junction"/>
    <property type="evidence" value="ECO:0007669"/>
    <property type="project" value="UniProtKB-ARBA"/>
</dbReference>
<keyword evidence="5" id="KW-0963">Cytoplasm</keyword>
<dbReference type="Gene3D" id="1.10.510.10">
    <property type="entry name" value="Transferase(Phosphotransferase) domain 1"/>
    <property type="match status" value="1"/>
</dbReference>
<organism evidence="11 12">
    <name type="scientific">Zophobas morio</name>
    <dbReference type="NCBI Taxonomy" id="2755281"/>
    <lineage>
        <taxon>Eukaryota</taxon>
        <taxon>Metazoa</taxon>
        <taxon>Ecdysozoa</taxon>
        <taxon>Arthropoda</taxon>
        <taxon>Hexapoda</taxon>
        <taxon>Insecta</taxon>
        <taxon>Pterygota</taxon>
        <taxon>Neoptera</taxon>
        <taxon>Endopterygota</taxon>
        <taxon>Coleoptera</taxon>
        <taxon>Polyphaga</taxon>
        <taxon>Cucujiformia</taxon>
        <taxon>Tenebrionidae</taxon>
        <taxon>Zophobas</taxon>
    </lineage>
</organism>
<evidence type="ECO:0000256" key="4">
    <source>
        <dbReference type="ARBA" id="ARBA00022475"/>
    </source>
</evidence>
<reference evidence="11" key="1">
    <citation type="journal article" date="2023" name="G3 (Bethesda)">
        <title>Whole genome assemblies of Zophobas morio and Tenebrio molitor.</title>
        <authorList>
            <person name="Kaur S."/>
            <person name="Stinson S.A."/>
            <person name="diCenzo G.C."/>
        </authorList>
    </citation>
    <scope>NUCLEOTIDE SEQUENCE</scope>
    <source>
        <strain evidence="11">QUZm001</strain>
    </source>
</reference>
<dbReference type="PIRSF" id="PIRSF000654">
    <property type="entry name" value="Integrin-linked_kinase"/>
    <property type="match status" value="1"/>
</dbReference>
<dbReference type="Pfam" id="PF07714">
    <property type="entry name" value="PK_Tyr_Ser-Thr"/>
    <property type="match status" value="1"/>
</dbReference>
<dbReference type="Gene3D" id="1.25.40.20">
    <property type="entry name" value="Ankyrin repeat-containing domain"/>
    <property type="match status" value="1"/>
</dbReference>
<dbReference type="Gene3D" id="3.30.200.20">
    <property type="entry name" value="Phosphorylase Kinase, domain 1"/>
    <property type="match status" value="1"/>
</dbReference>
<dbReference type="SUPFAM" id="SSF56112">
    <property type="entry name" value="Protein kinase-like (PK-like)"/>
    <property type="match status" value="1"/>
</dbReference>
<keyword evidence="6" id="KW-0677">Repeat</keyword>
<evidence type="ECO:0000256" key="5">
    <source>
        <dbReference type="ARBA" id="ARBA00022490"/>
    </source>
</evidence>
<dbReference type="InterPro" id="IPR036770">
    <property type="entry name" value="Ankyrin_rpt-contain_sf"/>
</dbReference>
<dbReference type="FunFam" id="1.10.510.10:FF:000187">
    <property type="entry name" value="integrin-linked protein kinase"/>
    <property type="match status" value="1"/>
</dbReference>
<dbReference type="AlphaFoldDB" id="A0AA38IQ18"/>
<keyword evidence="7 9" id="KW-0040">ANK repeat</keyword>
<evidence type="ECO:0000256" key="9">
    <source>
        <dbReference type="PROSITE-ProRule" id="PRU00023"/>
    </source>
</evidence>
<evidence type="ECO:0000313" key="12">
    <source>
        <dbReference type="Proteomes" id="UP001168821"/>
    </source>
</evidence>
<feature type="repeat" description="ANK" evidence="9">
    <location>
        <begin position="99"/>
        <end position="131"/>
    </location>
</feature>
<dbReference type="PANTHER" id="PTHR24171">
    <property type="entry name" value="ANKYRIN REPEAT DOMAIN-CONTAINING PROTEIN 39-RELATED"/>
    <property type="match status" value="1"/>
</dbReference>
<evidence type="ECO:0000256" key="7">
    <source>
        <dbReference type="ARBA" id="ARBA00023043"/>
    </source>
</evidence>
<dbReference type="FunFam" id="3.30.200.20:FF:000245">
    <property type="entry name" value="Integrin-linked protein kinase"/>
    <property type="match status" value="1"/>
</dbReference>
<dbReference type="InterPro" id="IPR001245">
    <property type="entry name" value="Ser-Thr/Tyr_kinase_cat_dom"/>
</dbReference>
<dbReference type="FunFam" id="1.25.40.20:FF:000050">
    <property type="entry name" value="integrin-linked protein kinase"/>
    <property type="match status" value="1"/>
</dbReference>
<dbReference type="GO" id="GO:0009653">
    <property type="term" value="P:anatomical structure morphogenesis"/>
    <property type="evidence" value="ECO:0007669"/>
    <property type="project" value="UniProtKB-ARBA"/>
</dbReference>
<evidence type="ECO:0000256" key="2">
    <source>
        <dbReference type="ARBA" id="ARBA00004204"/>
    </source>
</evidence>
<name>A0AA38IQ18_9CUCU</name>
<dbReference type="InterPro" id="IPR011009">
    <property type="entry name" value="Kinase-like_dom_sf"/>
</dbReference>
<evidence type="ECO:0000256" key="1">
    <source>
        <dbReference type="ARBA" id="ARBA00004202"/>
    </source>
</evidence>
<dbReference type="SMART" id="SM00248">
    <property type="entry name" value="ANK"/>
    <property type="match status" value="3"/>
</dbReference>
<dbReference type="PROSITE" id="PS50088">
    <property type="entry name" value="ANK_REPEAT"/>
    <property type="match status" value="3"/>
</dbReference>
<evidence type="ECO:0000256" key="8">
    <source>
        <dbReference type="ARBA" id="ARBA00023136"/>
    </source>
</evidence>
<sequence>MEDIFQWCRDGNALQVRVWLDDTEHDMNQGDDHGFSPLHWAAKRGHTKIVELLLQRGARVNATNRGDDTPLHLAAAHGHRDIVLMLLRQKADLNFTNEHGNTPLHYACFWGYKEIAEDLVHHDAKVSIANKYGDTPLDKARGSLAKSLHDIAVEQGQDLKKITFKDQSWLGLKTRSRDATLSRHKGINIKELYRREQIASTPSGVTYRGTWQKNDVVAKILTVREVTSRISRDFNDEFPKLRIFSHPNILPVIGCCNSPPYLVVISQYMPLGSLYNVLHESSGVVVDNAQALRFAVDIARGMAFLHSLERIIPEYRLNSRHVIIDDDLTARINMADAKFSFQEKGRVYHPAWMSPEALQKKITDRNWEASDMWSFAILLWELATREVPFADLNPMEAGMKIALEGLRITIKPGISSHLTKLIKICMNEDPGKRPKFDMIVPILDKMKR</sequence>
<comment type="caution">
    <text evidence="11">The sequence shown here is derived from an EMBL/GenBank/DDBJ whole genome shotgun (WGS) entry which is preliminary data.</text>
</comment>
<evidence type="ECO:0000259" key="10">
    <source>
        <dbReference type="PROSITE" id="PS50011"/>
    </source>
</evidence>
<dbReference type="PROSITE" id="PS50297">
    <property type="entry name" value="ANK_REP_REGION"/>
    <property type="match status" value="3"/>
</dbReference>
<keyword evidence="8" id="KW-0472">Membrane</keyword>
<dbReference type="GO" id="GO:0004672">
    <property type="term" value="F:protein kinase activity"/>
    <property type="evidence" value="ECO:0007669"/>
    <property type="project" value="InterPro"/>
</dbReference>
<dbReference type="Pfam" id="PF12796">
    <property type="entry name" value="Ank_2"/>
    <property type="match status" value="1"/>
</dbReference>
<dbReference type="SUPFAM" id="SSF48403">
    <property type="entry name" value="Ankyrin repeat"/>
    <property type="match status" value="1"/>
</dbReference>